<evidence type="ECO:0000313" key="2">
    <source>
        <dbReference type="EMBL" id="AYV87173.1"/>
    </source>
</evidence>
<gene>
    <name evidence="2" type="ORF">Sylvanvirus31_4</name>
</gene>
<feature type="region of interest" description="Disordered" evidence="1">
    <location>
        <begin position="1"/>
        <end position="46"/>
    </location>
</feature>
<sequence>MSSSDVVSPVSRSSSSFNLTNNVSSSSSSSSSSSAPSFQNSLNNRTLNKRDTSHRVYSESVIACIGVVAAGSIVGDMSEKILDNNRCLTRDIYRMIPYRNDQQAVQINDVSLRIFVSDNTRGDYIAELDNNNLPPQPLWTTPAFKCRPGLSCDAEVTSFSGYIGIEGQSPTPTYDRALHRRIRFLKLPSGTILPADLNVEIDDDTHVSMSVALPSPARELDNNKLIVDSMLSLPWTLTASYLFRARAEVWPIWFKDSGDDNVILSALASIQVYGEIDDFFAVWNLSDIACSVADSSLDLQLEVFKESKHVISNFLKYGAADLHDNTYVQALDKLQGVINKISLLNV</sequence>
<evidence type="ECO:0000256" key="1">
    <source>
        <dbReference type="SAM" id="MobiDB-lite"/>
    </source>
</evidence>
<accession>A0A3G5ALG6</accession>
<dbReference type="EMBL" id="MK072537">
    <property type="protein sequence ID" value="AYV87173.1"/>
    <property type="molecule type" value="Genomic_DNA"/>
</dbReference>
<feature type="compositionally biased region" description="Low complexity" evidence="1">
    <location>
        <begin position="1"/>
        <end position="43"/>
    </location>
</feature>
<proteinExistence type="predicted"/>
<protein>
    <submittedName>
        <fullName evidence="2">Uncharacterized protein</fullName>
    </submittedName>
</protein>
<name>A0A3G5ALG6_9VIRU</name>
<reference evidence="2" key="1">
    <citation type="submission" date="2018-10" db="EMBL/GenBank/DDBJ databases">
        <title>Hidden diversity of soil giant viruses.</title>
        <authorList>
            <person name="Schulz F."/>
            <person name="Alteio L."/>
            <person name="Goudeau D."/>
            <person name="Ryan E.M."/>
            <person name="Malmstrom R.R."/>
            <person name="Blanchard J."/>
            <person name="Woyke T."/>
        </authorList>
    </citation>
    <scope>NUCLEOTIDE SEQUENCE</scope>
    <source>
        <strain evidence="2">SYV1</strain>
    </source>
</reference>
<organism evidence="2">
    <name type="scientific">Sylvanvirus sp</name>
    <dbReference type="NCBI Taxonomy" id="2487774"/>
    <lineage>
        <taxon>Viruses</taxon>
    </lineage>
</organism>